<dbReference type="InterPro" id="IPR023210">
    <property type="entry name" value="NADP_OxRdtase_dom"/>
</dbReference>
<comment type="caution">
    <text evidence="2">The sequence shown here is derived from an EMBL/GenBank/DDBJ whole genome shotgun (WGS) entry which is preliminary data.</text>
</comment>
<dbReference type="Gene3D" id="3.20.20.100">
    <property type="entry name" value="NADP-dependent oxidoreductase domain"/>
    <property type="match status" value="1"/>
</dbReference>
<sequence>MREPNAGRRERLLDAAYEQGFRYFDVAPIYGFGTAEAEIGKLVGRGATDLQVATKFGRDVTQAGSMIRRLQQPARWVARAVPGVRHAFRQTSGGVRSTDAPALDEFRANLDLSLAALRLDSVETYLSHEIEWSDEWTALWEQLRATDLPIKSIGISGSHSLLQSYPSTVVDGSPVMQLPLTDAHLDVQADVLYAAVSTLRTRFGALSADRAAVLDRWNLRSDTDDYAVTGLLVAAAIRRYPQARVLVGTTSVSHLAAFTREVPIWSESTSVDWRTVEADLFDVAGAIA</sequence>
<proteinExistence type="predicted"/>
<dbReference type="AlphaFoldDB" id="A0A7W7FK89"/>
<dbReference type="Proteomes" id="UP000573729">
    <property type="component" value="Unassembled WGS sequence"/>
</dbReference>
<dbReference type="SUPFAM" id="SSF51430">
    <property type="entry name" value="NAD(P)-linked oxidoreductase"/>
    <property type="match status" value="1"/>
</dbReference>
<feature type="domain" description="NADP-dependent oxidoreductase" evidence="1">
    <location>
        <begin position="10"/>
        <end position="157"/>
    </location>
</feature>
<protein>
    <submittedName>
        <fullName evidence="2">Aryl-alcohol dehydrogenase-like predicted oxidoreductase</fullName>
    </submittedName>
</protein>
<organism evidence="2 3">
    <name type="scientific">Microbacterium marinum</name>
    <dbReference type="NCBI Taxonomy" id="421115"/>
    <lineage>
        <taxon>Bacteria</taxon>
        <taxon>Bacillati</taxon>
        <taxon>Actinomycetota</taxon>
        <taxon>Actinomycetes</taxon>
        <taxon>Micrococcales</taxon>
        <taxon>Microbacteriaceae</taxon>
        <taxon>Microbacterium</taxon>
    </lineage>
</organism>
<gene>
    <name evidence="2" type="ORF">BKA24_000838</name>
</gene>
<reference evidence="2 3" key="1">
    <citation type="submission" date="2020-08" db="EMBL/GenBank/DDBJ databases">
        <title>Sequencing the genomes of 1000 actinobacteria strains.</title>
        <authorList>
            <person name="Klenk H.-P."/>
        </authorList>
    </citation>
    <scope>NUCLEOTIDE SEQUENCE [LARGE SCALE GENOMIC DNA]</scope>
    <source>
        <strain evidence="2 3">DSM 24947</strain>
    </source>
</reference>
<name>A0A7W7FK89_9MICO</name>
<keyword evidence="3" id="KW-1185">Reference proteome</keyword>
<dbReference type="Pfam" id="PF00248">
    <property type="entry name" value="Aldo_ket_red"/>
    <property type="match status" value="1"/>
</dbReference>
<accession>A0A7W7FK89</accession>
<evidence type="ECO:0000259" key="1">
    <source>
        <dbReference type="Pfam" id="PF00248"/>
    </source>
</evidence>
<dbReference type="EMBL" id="JACHMD010000001">
    <property type="protein sequence ID" value="MBB4666129.1"/>
    <property type="molecule type" value="Genomic_DNA"/>
</dbReference>
<dbReference type="InterPro" id="IPR036812">
    <property type="entry name" value="NAD(P)_OxRdtase_dom_sf"/>
</dbReference>
<evidence type="ECO:0000313" key="3">
    <source>
        <dbReference type="Proteomes" id="UP000573729"/>
    </source>
</evidence>
<evidence type="ECO:0000313" key="2">
    <source>
        <dbReference type="EMBL" id="MBB4666129.1"/>
    </source>
</evidence>